<feature type="region of interest" description="Disordered" evidence="1">
    <location>
        <begin position="190"/>
        <end position="211"/>
    </location>
</feature>
<protein>
    <recommendedName>
        <fullName evidence="2">DUF7054 domain-containing protein</fullName>
    </recommendedName>
</protein>
<dbReference type="PANTHER" id="PTHR33270:SF6">
    <property type="entry name" value="OS02G0448600 PROTEIN"/>
    <property type="match status" value="1"/>
</dbReference>
<feature type="domain" description="DUF7054" evidence="2">
    <location>
        <begin position="99"/>
        <end position="183"/>
    </location>
</feature>
<evidence type="ECO:0000256" key="1">
    <source>
        <dbReference type="SAM" id="MobiDB-lite"/>
    </source>
</evidence>
<dbReference type="Pfam" id="PF23156">
    <property type="entry name" value="DUF7054"/>
    <property type="match status" value="1"/>
</dbReference>
<reference evidence="3" key="2">
    <citation type="submission" date="2023-06" db="EMBL/GenBank/DDBJ databases">
        <authorList>
            <person name="Ma L."/>
            <person name="Liu K.-W."/>
            <person name="Li Z."/>
            <person name="Hsiao Y.-Y."/>
            <person name="Qi Y."/>
            <person name="Fu T."/>
            <person name="Tang G."/>
            <person name="Zhang D."/>
            <person name="Sun W.-H."/>
            <person name="Liu D.-K."/>
            <person name="Li Y."/>
            <person name="Chen G.-Z."/>
            <person name="Liu X.-D."/>
            <person name="Liao X.-Y."/>
            <person name="Jiang Y.-T."/>
            <person name="Yu X."/>
            <person name="Hao Y."/>
            <person name="Huang J."/>
            <person name="Zhao X.-W."/>
            <person name="Ke S."/>
            <person name="Chen Y.-Y."/>
            <person name="Wu W.-L."/>
            <person name="Hsu J.-L."/>
            <person name="Lin Y.-F."/>
            <person name="Huang M.-D."/>
            <person name="Li C.-Y."/>
            <person name="Huang L."/>
            <person name="Wang Z.-W."/>
            <person name="Zhao X."/>
            <person name="Zhong W.-Y."/>
            <person name="Peng D.-H."/>
            <person name="Ahmad S."/>
            <person name="Lan S."/>
            <person name="Zhang J.-S."/>
            <person name="Tsai W.-C."/>
            <person name="Van De Peer Y."/>
            <person name="Liu Z.-J."/>
        </authorList>
    </citation>
    <scope>NUCLEOTIDE SEQUENCE</scope>
    <source>
        <strain evidence="3">SCP</strain>
        <tissue evidence="3">Leaves</tissue>
    </source>
</reference>
<dbReference type="AlphaFoldDB" id="A0AAV9B9I9"/>
<feature type="region of interest" description="Disordered" evidence="1">
    <location>
        <begin position="1"/>
        <end position="52"/>
    </location>
</feature>
<gene>
    <name evidence="3" type="ORF">QJS04_geneDACA020603</name>
</gene>
<feature type="compositionally biased region" description="Pro residues" evidence="1">
    <location>
        <begin position="31"/>
        <end position="46"/>
    </location>
</feature>
<dbReference type="InterPro" id="IPR055482">
    <property type="entry name" value="DUF7054"/>
</dbReference>
<reference evidence="3" key="1">
    <citation type="journal article" date="2023" name="Nat. Commun.">
        <title>Diploid and tetraploid genomes of Acorus and the evolution of monocots.</title>
        <authorList>
            <person name="Ma L."/>
            <person name="Liu K.W."/>
            <person name="Li Z."/>
            <person name="Hsiao Y.Y."/>
            <person name="Qi Y."/>
            <person name="Fu T."/>
            <person name="Tang G.D."/>
            <person name="Zhang D."/>
            <person name="Sun W.H."/>
            <person name="Liu D.K."/>
            <person name="Li Y."/>
            <person name="Chen G.Z."/>
            <person name="Liu X.D."/>
            <person name="Liao X.Y."/>
            <person name="Jiang Y.T."/>
            <person name="Yu X."/>
            <person name="Hao Y."/>
            <person name="Huang J."/>
            <person name="Zhao X.W."/>
            <person name="Ke S."/>
            <person name="Chen Y.Y."/>
            <person name="Wu W.L."/>
            <person name="Hsu J.L."/>
            <person name="Lin Y.F."/>
            <person name="Huang M.D."/>
            <person name="Li C.Y."/>
            <person name="Huang L."/>
            <person name="Wang Z.W."/>
            <person name="Zhao X."/>
            <person name="Zhong W.Y."/>
            <person name="Peng D.H."/>
            <person name="Ahmad S."/>
            <person name="Lan S."/>
            <person name="Zhang J.S."/>
            <person name="Tsai W.C."/>
            <person name="Van de Peer Y."/>
            <person name="Liu Z.J."/>
        </authorList>
    </citation>
    <scope>NUCLEOTIDE SEQUENCE</scope>
    <source>
        <strain evidence="3">SCP</strain>
    </source>
</reference>
<keyword evidence="4" id="KW-1185">Reference proteome</keyword>
<dbReference type="Proteomes" id="UP001179952">
    <property type="component" value="Unassembled WGS sequence"/>
</dbReference>
<proteinExistence type="predicted"/>
<dbReference type="EMBL" id="JAUJYN010000004">
    <property type="protein sequence ID" value="KAK1273230.1"/>
    <property type="molecule type" value="Genomic_DNA"/>
</dbReference>
<name>A0AAV9B9I9_ACOGR</name>
<dbReference type="InterPro" id="IPR040358">
    <property type="entry name" value="At4g22758-like"/>
</dbReference>
<accession>A0AAV9B9I9</accession>
<dbReference type="PANTHER" id="PTHR33270">
    <property type="entry name" value="BNAC05G50380D PROTEIN"/>
    <property type="match status" value="1"/>
</dbReference>
<evidence type="ECO:0000259" key="2">
    <source>
        <dbReference type="Pfam" id="PF23156"/>
    </source>
</evidence>
<evidence type="ECO:0000313" key="3">
    <source>
        <dbReference type="EMBL" id="KAK1273230.1"/>
    </source>
</evidence>
<sequence>MSDRKLRRRIPSINTRKSAPSSARSRHRRPPPPPIRAHHPPNPPKPPIRRSSSEPLLFTVRFASDDDPPHDAVLYRPQTCTDIFAPPSPLKSKGFYEEDAKVVVTVTVEGSPGPVRTMVRLGATVEETIRCVVGRYVEERRSPRIDRVGSASDFELHHSHFCLESLNKWAKIGEVGGRNFYLRRSSSNRSSLGARSEDEDTKTRHTSSSSSSLLVMKNPLFPSLIARKLRRFGRRARKLWKIFNCIPCG</sequence>
<organism evidence="3 4">
    <name type="scientific">Acorus gramineus</name>
    <name type="common">Dwarf sweet flag</name>
    <dbReference type="NCBI Taxonomy" id="55184"/>
    <lineage>
        <taxon>Eukaryota</taxon>
        <taxon>Viridiplantae</taxon>
        <taxon>Streptophyta</taxon>
        <taxon>Embryophyta</taxon>
        <taxon>Tracheophyta</taxon>
        <taxon>Spermatophyta</taxon>
        <taxon>Magnoliopsida</taxon>
        <taxon>Liliopsida</taxon>
        <taxon>Acoraceae</taxon>
        <taxon>Acorus</taxon>
    </lineage>
</organism>
<evidence type="ECO:0000313" key="4">
    <source>
        <dbReference type="Proteomes" id="UP001179952"/>
    </source>
</evidence>
<comment type="caution">
    <text evidence="3">The sequence shown here is derived from an EMBL/GenBank/DDBJ whole genome shotgun (WGS) entry which is preliminary data.</text>
</comment>
<feature type="compositionally biased region" description="Basic residues" evidence="1">
    <location>
        <begin position="1"/>
        <end position="10"/>
    </location>
</feature>